<gene>
    <name evidence="7" type="ORF">WJX72_004889</name>
</gene>
<evidence type="ECO:0000256" key="2">
    <source>
        <dbReference type="ARBA" id="ARBA00022679"/>
    </source>
</evidence>
<feature type="compositionally biased region" description="Basic and acidic residues" evidence="4">
    <location>
        <begin position="552"/>
        <end position="564"/>
    </location>
</feature>
<sequence length="564" mass="63540">MDSLMRSKSNASTYGATQSRSPKLAPIKTREQAREGFRTARQQAVRRMMAVLMGFFVALACFLAASVLIKTGAQPDVVRGWPVSDSNATAAEAPAAAAADEHDPALIPGKGFQIPYSGLDCRVSVLEISHLVCLYTNVFIWKEEIYYITDDLNAPLPGFHITWVEMDDRIRWMRVIKVRPNELPFVLEDHQIEPVEQAAFWYFGQADNYGHGMGEHLPTLHNLLCKYLNRCDYEADSDLRIFRLNQDKSAADTEALRFPGAVEEALKCFTPKPVLPLGHSSQERKVIWVKNGIAGIGPECRAFHWCQPAYKRLPVRHDIMASFRHRIGACTGWDDSVKSARDPLHIVIADRQAEQHRAILNIAAVKRHMEESYEGAKVDVVYLDGRPLLEQINAVKDASIFILMHGSGIANFWFLPKGSVAVHVAAWSGYPALHQWARDLFRDLPQNVKLIELTNNMAENVHLVNDAVVNDPVYQAIPEEQRVGVWERKECPEEPLEVKAHCAAHWFVRSVDLDLDVDQLKAAVDQGMAFVNLYGVKRKPALPGAPPQASKARQEETWRKRFLQ</sequence>
<evidence type="ECO:0000256" key="1">
    <source>
        <dbReference type="ARBA" id="ARBA00022676"/>
    </source>
</evidence>
<keyword evidence="5" id="KW-0812">Transmembrane</keyword>
<dbReference type="Proteomes" id="UP001489004">
    <property type="component" value="Unassembled WGS sequence"/>
</dbReference>
<keyword evidence="3" id="KW-0325">Glycoprotein</keyword>
<protein>
    <recommendedName>
        <fullName evidence="6">Glycosyltransferase 61 catalytic domain-containing protein</fullName>
    </recommendedName>
</protein>
<feature type="transmembrane region" description="Helical" evidence="5">
    <location>
        <begin position="48"/>
        <end position="69"/>
    </location>
</feature>
<dbReference type="InterPro" id="IPR049625">
    <property type="entry name" value="Glyco_transf_61_cat"/>
</dbReference>
<evidence type="ECO:0000256" key="3">
    <source>
        <dbReference type="ARBA" id="ARBA00023180"/>
    </source>
</evidence>
<name>A0AAW1Q1E5_9CHLO</name>
<reference evidence="7 8" key="1">
    <citation type="journal article" date="2024" name="Nat. Commun.">
        <title>Phylogenomics reveals the evolutionary origins of lichenization in chlorophyte algae.</title>
        <authorList>
            <person name="Puginier C."/>
            <person name="Libourel C."/>
            <person name="Otte J."/>
            <person name="Skaloud P."/>
            <person name="Haon M."/>
            <person name="Grisel S."/>
            <person name="Petersen M."/>
            <person name="Berrin J.G."/>
            <person name="Delaux P.M."/>
            <person name="Dal Grande F."/>
            <person name="Keller J."/>
        </authorList>
    </citation>
    <scope>NUCLEOTIDE SEQUENCE [LARGE SCALE GENOMIC DNA]</scope>
    <source>
        <strain evidence="7 8">SAG 2043</strain>
    </source>
</reference>
<keyword evidence="5" id="KW-0472">Membrane</keyword>
<feature type="region of interest" description="Disordered" evidence="4">
    <location>
        <begin position="542"/>
        <end position="564"/>
    </location>
</feature>
<dbReference type="EMBL" id="JALJOR010000006">
    <property type="protein sequence ID" value="KAK9815511.1"/>
    <property type="molecule type" value="Genomic_DNA"/>
</dbReference>
<comment type="caution">
    <text evidence="7">The sequence shown here is derived from an EMBL/GenBank/DDBJ whole genome shotgun (WGS) entry which is preliminary data.</text>
</comment>
<evidence type="ECO:0000313" key="7">
    <source>
        <dbReference type="EMBL" id="KAK9815511.1"/>
    </source>
</evidence>
<dbReference type="AlphaFoldDB" id="A0AAW1Q1E5"/>
<dbReference type="PANTHER" id="PTHR20961">
    <property type="entry name" value="GLYCOSYLTRANSFERASE"/>
    <property type="match status" value="1"/>
</dbReference>
<keyword evidence="5" id="KW-1133">Transmembrane helix</keyword>
<dbReference type="InterPro" id="IPR007657">
    <property type="entry name" value="Glycosyltransferase_61"/>
</dbReference>
<feature type="compositionally biased region" description="Polar residues" evidence="4">
    <location>
        <begin position="1"/>
        <end position="21"/>
    </location>
</feature>
<keyword evidence="8" id="KW-1185">Reference proteome</keyword>
<proteinExistence type="predicted"/>
<evidence type="ECO:0000259" key="6">
    <source>
        <dbReference type="Pfam" id="PF04577"/>
    </source>
</evidence>
<evidence type="ECO:0000313" key="8">
    <source>
        <dbReference type="Proteomes" id="UP001489004"/>
    </source>
</evidence>
<dbReference type="GO" id="GO:0016763">
    <property type="term" value="F:pentosyltransferase activity"/>
    <property type="evidence" value="ECO:0007669"/>
    <property type="project" value="UniProtKB-ARBA"/>
</dbReference>
<evidence type="ECO:0000256" key="4">
    <source>
        <dbReference type="SAM" id="MobiDB-lite"/>
    </source>
</evidence>
<dbReference type="Pfam" id="PF04577">
    <property type="entry name" value="Glyco_transf_61"/>
    <property type="match status" value="1"/>
</dbReference>
<feature type="region of interest" description="Disordered" evidence="4">
    <location>
        <begin position="1"/>
        <end position="35"/>
    </location>
</feature>
<evidence type="ECO:0000256" key="5">
    <source>
        <dbReference type="SAM" id="Phobius"/>
    </source>
</evidence>
<feature type="domain" description="Glycosyltransferase 61 catalytic" evidence="6">
    <location>
        <begin position="209"/>
        <end position="421"/>
    </location>
</feature>
<accession>A0AAW1Q1E5</accession>
<organism evidence="7 8">
    <name type="scientific">[Myrmecia] bisecta</name>
    <dbReference type="NCBI Taxonomy" id="41462"/>
    <lineage>
        <taxon>Eukaryota</taxon>
        <taxon>Viridiplantae</taxon>
        <taxon>Chlorophyta</taxon>
        <taxon>core chlorophytes</taxon>
        <taxon>Trebouxiophyceae</taxon>
        <taxon>Trebouxiales</taxon>
        <taxon>Trebouxiaceae</taxon>
        <taxon>Myrmecia</taxon>
    </lineage>
</organism>
<dbReference type="GO" id="GO:0005794">
    <property type="term" value="C:Golgi apparatus"/>
    <property type="evidence" value="ECO:0007669"/>
    <property type="project" value="UniProtKB-ARBA"/>
</dbReference>
<keyword evidence="2" id="KW-0808">Transferase</keyword>
<keyword evidence="1" id="KW-0328">Glycosyltransferase</keyword>